<keyword evidence="10" id="KW-1185">Reference proteome</keyword>
<reference evidence="9" key="1">
    <citation type="submission" date="2020-11" db="EMBL/GenBank/DDBJ databases">
        <authorList>
            <person name="Tran Van P."/>
        </authorList>
    </citation>
    <scope>NUCLEOTIDE SEQUENCE</scope>
</reference>
<dbReference type="EMBL" id="OC856658">
    <property type="protein sequence ID" value="CAD7624078.1"/>
    <property type="molecule type" value="Genomic_DNA"/>
</dbReference>
<evidence type="ECO:0000256" key="4">
    <source>
        <dbReference type="ARBA" id="ARBA00023157"/>
    </source>
</evidence>
<protein>
    <recommendedName>
        <fullName evidence="8">Carboxylesterase type B domain-containing protein</fullName>
    </recommendedName>
</protein>
<accession>A0A7R9KLD2</accession>
<dbReference type="InterPro" id="IPR029058">
    <property type="entry name" value="AB_hydrolase_fold"/>
</dbReference>
<organism evidence="9">
    <name type="scientific">Medioppia subpectinata</name>
    <dbReference type="NCBI Taxonomy" id="1979941"/>
    <lineage>
        <taxon>Eukaryota</taxon>
        <taxon>Metazoa</taxon>
        <taxon>Ecdysozoa</taxon>
        <taxon>Arthropoda</taxon>
        <taxon>Chelicerata</taxon>
        <taxon>Arachnida</taxon>
        <taxon>Acari</taxon>
        <taxon>Acariformes</taxon>
        <taxon>Sarcoptiformes</taxon>
        <taxon>Oribatida</taxon>
        <taxon>Brachypylina</taxon>
        <taxon>Oppioidea</taxon>
        <taxon>Oppiidae</taxon>
        <taxon>Medioppia</taxon>
    </lineage>
</organism>
<dbReference type="InterPro" id="IPR002018">
    <property type="entry name" value="CarbesteraseB"/>
</dbReference>
<keyword evidence="7" id="KW-0812">Transmembrane</keyword>
<feature type="transmembrane region" description="Helical" evidence="7">
    <location>
        <begin position="1615"/>
        <end position="1635"/>
    </location>
</feature>
<evidence type="ECO:0000313" key="10">
    <source>
        <dbReference type="Proteomes" id="UP000759131"/>
    </source>
</evidence>
<dbReference type="GO" id="GO:0003990">
    <property type="term" value="F:acetylcholinesterase activity"/>
    <property type="evidence" value="ECO:0007669"/>
    <property type="project" value="TreeGrafter"/>
</dbReference>
<dbReference type="Gene3D" id="4.10.400.10">
    <property type="entry name" value="Low-density Lipoprotein Receptor"/>
    <property type="match status" value="1"/>
</dbReference>
<comment type="similarity">
    <text evidence="1">Belongs to the type-B carboxylesterase/lipase family.</text>
</comment>
<keyword evidence="2" id="KW-0719">Serine esterase</keyword>
<dbReference type="GO" id="GO:0019695">
    <property type="term" value="P:choline metabolic process"/>
    <property type="evidence" value="ECO:0007669"/>
    <property type="project" value="TreeGrafter"/>
</dbReference>
<evidence type="ECO:0000256" key="2">
    <source>
        <dbReference type="ARBA" id="ARBA00022487"/>
    </source>
</evidence>
<dbReference type="GO" id="GO:0005615">
    <property type="term" value="C:extracellular space"/>
    <property type="evidence" value="ECO:0007669"/>
    <property type="project" value="TreeGrafter"/>
</dbReference>
<sequence length="1658" mass="185822">MNQLNDNCCAYKPNVPLGQHCCRCSRSGFLSRCLGLQLSGIIHVHLSVEQHRRTILNNLFTHRLTPRMTHMMDKRWISWLLILTAIGGIVCDHEVDKDPQTECKADSIPVVSGDAGRLIINSTVKWLDKTVCQWVINGTAKTSPFFYLAVEELILGVNDTLEVFDSAKKSIYKSSGSLWPGVILLPTDKDMQLYVNLTISQPTGEFKREWDVDYGINSPSVQLSNIDGSGRYQLYFSPNADFGPINANLILKTKYDSKKLLMNVEALDVGDKATVTFDLVEKYANQSWPAKDATAPDFLLSTQQQINVKINGLKFNKAKQIKGLQMHYELVDTCSQYKQLTDLDVDNMEDIRLPAQNELKLMSSFRCLNIFEHKSTDAKLSLDLLSHKFSFANAGDLITVLDGNTRYSPALAVIEPHFLDIYWKTQYLYSSANKMWIMFESPQVVNATVNPANKLGPLKMIADGNYKRSVSVLIGHTDDEGGYMLPMVDMEKYSVTNTKDITKGEAFDDLKKLTKQLITKTPIDGEAVAKTYFGGSQEPTGQYRRTIGVALGDFYITCPTILFAKLLIGSDNKNKVNVYHYYWTRKLSDRAVPCADWMGSCHGSDTYMLFGDPFVNKQLYTDDDRTVSLNFMKTFAHFANHRDQFLSPNIFTQIYYFDLNFITHIDLFFFLFSGSPFFDQLNDNCCAYKPNVPLGQHCCMCSRSGWLLILTAIGGIVCDHEVDKDPQTECKPDSIPVVSGGSGRLVINTSAVKWVDKTVCQWIINGTGKTSPFFYLAIEELVLGVNDTLEVFDSAKKSIYKSSGSSWPGVILLPTDKDMQLYVNLTISQPTGEFKREWDVDYGINSSTVQLSNIDGSGRYQLYFSPDADLGPINPNIILKTKYESKKLLMNVEALDVGDKATVTFELVEKYNNMSWPVKDATAPDFLLSTQQQINVKINGLKFNKAKQIKGLQMHYELVDQCSQYKQLTDLDVDNMEDIRLPAQNELKLMSSFRCLNIFEHKSPDAKLSLDLLSHKFSFTNAGDLITVLDGNTRYSPALAVIEPHFLDIYWKTQYLYSSANKMWIMFESPQVVNATVNPANKLGVRSQSQGGSFFIPKTKDRTDLILTDKTTPRLPIVFTYYTDVGNQLVLDFNEKVKLPGNANDSVIRVYEDMSRVGKPLIDLRGGAYPPDLVASNTNQLKVEFGFKAFNFGFINSSNILNIATGCHATAKGDTSAYSLTACADMCSWFIPDRQNSTGVYIIQFSHLYLPKDTDGVSIAQFGSDKPNTIFEIKGPYKTNVFPEVILPANGMYTLYTKRATCDKTSVDSSQLFGVSMVYADKNINAQSMTLTKGANASIQTLNYPNAYSVGSDQKWDVKPTVNETTMAFVTITDLQLTPGHQLMFVAKDANITFKSDAQLADIGDSLLPLPFFANLNTQLVNVNNTPITGRGFRADIWPLTTCGGTVTVDPKTGGKAVTPEKLDGVSQCVWIVKTTEPKDKSFNLIEFTLNHTKDFDFNKLKIYDSNTIRDDHRLHFEYFATRQNTSSSNTLIIVLNVTDPKKDIIGFDFTQTVCNGTRLCDNKKRCLLDEFFCNGINDCGDWTDELHCNGTQPQPSPSPLPPEKIYVHSGVNGWVVTLVICPLFLGLGVLGTLYGPRLMGRFGRGRYREFQDFSEVS</sequence>
<keyword evidence="3" id="KW-0378">Hydrolase</keyword>
<evidence type="ECO:0000313" key="9">
    <source>
        <dbReference type="EMBL" id="CAD7624078.1"/>
    </source>
</evidence>
<evidence type="ECO:0000256" key="3">
    <source>
        <dbReference type="ARBA" id="ARBA00022801"/>
    </source>
</evidence>
<dbReference type="SMART" id="SM00192">
    <property type="entry name" value="LDLa"/>
    <property type="match status" value="1"/>
</dbReference>
<dbReference type="SUPFAM" id="SSF57424">
    <property type="entry name" value="LDL receptor-like module"/>
    <property type="match status" value="1"/>
</dbReference>
<gene>
    <name evidence="9" type="ORF">OSB1V03_LOCUS4524</name>
</gene>
<dbReference type="InterPro" id="IPR036055">
    <property type="entry name" value="LDL_receptor-like_sf"/>
</dbReference>
<proteinExistence type="inferred from homology"/>
<dbReference type="Pfam" id="PF00135">
    <property type="entry name" value="COesterase"/>
    <property type="match status" value="1"/>
</dbReference>
<dbReference type="GO" id="GO:0005886">
    <property type="term" value="C:plasma membrane"/>
    <property type="evidence" value="ECO:0007669"/>
    <property type="project" value="TreeGrafter"/>
</dbReference>
<dbReference type="SUPFAM" id="SSF53474">
    <property type="entry name" value="alpha/beta-Hydrolases"/>
    <property type="match status" value="1"/>
</dbReference>
<dbReference type="CDD" id="cd00112">
    <property type="entry name" value="LDLa"/>
    <property type="match status" value="1"/>
</dbReference>
<keyword evidence="5" id="KW-0325">Glycoprotein</keyword>
<evidence type="ECO:0000256" key="5">
    <source>
        <dbReference type="ARBA" id="ARBA00023180"/>
    </source>
</evidence>
<feature type="disulfide bond" evidence="6">
    <location>
        <begin position="1555"/>
        <end position="1567"/>
    </location>
</feature>
<dbReference type="Proteomes" id="UP000759131">
    <property type="component" value="Unassembled WGS sequence"/>
</dbReference>
<dbReference type="Gene3D" id="3.40.50.1820">
    <property type="entry name" value="alpha/beta hydrolase"/>
    <property type="match status" value="1"/>
</dbReference>
<dbReference type="OrthoDB" id="6514358at2759"/>
<keyword evidence="4 6" id="KW-1015">Disulfide bond</keyword>
<evidence type="ECO:0000259" key="8">
    <source>
        <dbReference type="Pfam" id="PF00135"/>
    </source>
</evidence>
<name>A0A7R9KLD2_9ACAR</name>
<comment type="caution">
    <text evidence="6">Lacks conserved residue(s) required for the propagation of feature annotation.</text>
</comment>
<dbReference type="GO" id="GO:0006581">
    <property type="term" value="P:acetylcholine catabolic process"/>
    <property type="evidence" value="ECO:0007669"/>
    <property type="project" value="TreeGrafter"/>
</dbReference>
<evidence type="ECO:0000256" key="7">
    <source>
        <dbReference type="SAM" id="Phobius"/>
    </source>
</evidence>
<feature type="disulfide bond" evidence="6">
    <location>
        <begin position="1574"/>
        <end position="1589"/>
    </location>
</feature>
<dbReference type="InterPro" id="IPR002172">
    <property type="entry name" value="LDrepeatLR_classA_rpt"/>
</dbReference>
<evidence type="ECO:0000256" key="6">
    <source>
        <dbReference type="PROSITE-ProRule" id="PRU00124"/>
    </source>
</evidence>
<evidence type="ECO:0000256" key="1">
    <source>
        <dbReference type="ARBA" id="ARBA00005964"/>
    </source>
</evidence>
<dbReference type="EMBL" id="CAJPIZ010002083">
    <property type="protein sequence ID" value="CAG2104508.1"/>
    <property type="molecule type" value="Genomic_DNA"/>
</dbReference>
<dbReference type="PANTHER" id="PTHR43918:SF4">
    <property type="entry name" value="CARBOXYLIC ESTER HYDROLASE"/>
    <property type="match status" value="1"/>
</dbReference>
<keyword evidence="7" id="KW-1133">Transmembrane helix</keyword>
<feature type="domain" description="Carboxylesterase type B" evidence="8">
    <location>
        <begin position="457"/>
        <end position="643"/>
    </location>
</feature>
<dbReference type="PROSITE" id="PS50068">
    <property type="entry name" value="LDLRA_2"/>
    <property type="match status" value="1"/>
</dbReference>
<keyword evidence="7" id="KW-0472">Membrane</keyword>
<dbReference type="PANTHER" id="PTHR43918">
    <property type="entry name" value="ACETYLCHOLINESTERASE"/>
    <property type="match status" value="1"/>
</dbReference>
<dbReference type="InterPro" id="IPR050654">
    <property type="entry name" value="AChE-related_enzymes"/>
</dbReference>